<accession>A0ABV7PXQ1</accession>
<name>A0ABV7PXQ1_9ACTN</name>
<dbReference type="RefSeq" id="WP_387975636.1">
    <property type="nucleotide sequence ID" value="NZ_JBHRWO010000010.1"/>
</dbReference>
<dbReference type="SUPFAM" id="SSF110296">
    <property type="entry name" value="Oligoxyloglucan reducing end-specific cellobiohydrolase"/>
    <property type="match status" value="1"/>
</dbReference>
<comment type="caution">
    <text evidence="1">The sequence shown here is derived from an EMBL/GenBank/DDBJ whole genome shotgun (WGS) entry which is preliminary data.</text>
</comment>
<evidence type="ECO:0008006" key="3">
    <source>
        <dbReference type="Google" id="ProtNLM"/>
    </source>
</evidence>
<sequence length="40" mass="4304">MAPAAFTAAGDELFLATDDGRILTSDDRGCTWQEAFRPVS</sequence>
<organism evidence="1 2">
    <name type="scientific">Glycomyces rhizosphaerae</name>
    <dbReference type="NCBI Taxonomy" id="2054422"/>
    <lineage>
        <taxon>Bacteria</taxon>
        <taxon>Bacillati</taxon>
        <taxon>Actinomycetota</taxon>
        <taxon>Actinomycetes</taxon>
        <taxon>Glycomycetales</taxon>
        <taxon>Glycomycetaceae</taxon>
        <taxon>Glycomyces</taxon>
    </lineage>
</organism>
<keyword evidence="2" id="KW-1185">Reference proteome</keyword>
<proteinExistence type="predicted"/>
<reference evidence="2" key="1">
    <citation type="journal article" date="2019" name="Int. J. Syst. Evol. Microbiol.">
        <title>The Global Catalogue of Microorganisms (GCM) 10K type strain sequencing project: providing services to taxonomists for standard genome sequencing and annotation.</title>
        <authorList>
            <consortium name="The Broad Institute Genomics Platform"/>
            <consortium name="The Broad Institute Genome Sequencing Center for Infectious Disease"/>
            <person name="Wu L."/>
            <person name="Ma J."/>
        </authorList>
    </citation>
    <scope>NUCLEOTIDE SEQUENCE [LARGE SCALE GENOMIC DNA]</scope>
    <source>
        <strain evidence="2">CGMCC 4.7396</strain>
    </source>
</reference>
<gene>
    <name evidence="1" type="ORF">ACFO8M_12890</name>
</gene>
<evidence type="ECO:0000313" key="1">
    <source>
        <dbReference type="EMBL" id="MFC3493377.1"/>
    </source>
</evidence>
<protein>
    <recommendedName>
        <fullName evidence="3">Exo-alpha-sialidase</fullName>
    </recommendedName>
</protein>
<dbReference type="EMBL" id="JBHRWO010000010">
    <property type="protein sequence ID" value="MFC3493377.1"/>
    <property type="molecule type" value="Genomic_DNA"/>
</dbReference>
<evidence type="ECO:0000313" key="2">
    <source>
        <dbReference type="Proteomes" id="UP001595712"/>
    </source>
</evidence>
<dbReference type="Proteomes" id="UP001595712">
    <property type="component" value="Unassembled WGS sequence"/>
</dbReference>